<feature type="domain" description="CHAT" evidence="1">
    <location>
        <begin position="72"/>
        <end position="155"/>
    </location>
</feature>
<dbReference type="InterPro" id="IPR024983">
    <property type="entry name" value="CHAT_dom"/>
</dbReference>
<comment type="caution">
    <text evidence="2">The sequence shown here is derived from an EMBL/GenBank/DDBJ whole genome shotgun (WGS) entry which is preliminary data.</text>
</comment>
<organism evidence="2 3">
    <name type="scientific">Porites evermanni</name>
    <dbReference type="NCBI Taxonomy" id="104178"/>
    <lineage>
        <taxon>Eukaryota</taxon>
        <taxon>Metazoa</taxon>
        <taxon>Cnidaria</taxon>
        <taxon>Anthozoa</taxon>
        <taxon>Hexacorallia</taxon>
        <taxon>Scleractinia</taxon>
        <taxon>Fungiina</taxon>
        <taxon>Poritidae</taxon>
        <taxon>Porites</taxon>
    </lineage>
</organism>
<evidence type="ECO:0000259" key="1">
    <source>
        <dbReference type="Pfam" id="PF12770"/>
    </source>
</evidence>
<protein>
    <recommendedName>
        <fullName evidence="1">CHAT domain-containing protein</fullName>
    </recommendedName>
</protein>
<proteinExistence type="predicted"/>
<dbReference type="EMBL" id="CALNXI010000503">
    <property type="protein sequence ID" value="CAH3028304.1"/>
    <property type="molecule type" value="Genomic_DNA"/>
</dbReference>
<sequence length="162" mass="17831">MAPSLTSLKMIDDCPVDYHCRPGVHLVGDPWVQDVTKLPILPYAREEVEMIGRLLGCAPLVGRQATKVEVLRRLSSVALIRARLVVLSCCHIAHGEIKAEGVVGIARAFLGAGARSVLVSLWAIEFMKILYQHLLKGESASEALNQAMNYMRESEEFGAVKY</sequence>
<dbReference type="PANTHER" id="PTHR10098:SF106">
    <property type="entry name" value="TETRATRICOPEPTIDE REPEAT PROTEIN 28-LIKE PROTEIN"/>
    <property type="match status" value="1"/>
</dbReference>
<dbReference type="Proteomes" id="UP001159427">
    <property type="component" value="Unassembled WGS sequence"/>
</dbReference>
<gene>
    <name evidence="2" type="ORF">PEVE_00033754</name>
</gene>
<accession>A0ABN8MF31</accession>
<dbReference type="PANTHER" id="PTHR10098">
    <property type="entry name" value="RAPSYN-RELATED"/>
    <property type="match status" value="1"/>
</dbReference>
<reference evidence="2 3" key="1">
    <citation type="submission" date="2022-05" db="EMBL/GenBank/DDBJ databases">
        <authorList>
            <consortium name="Genoscope - CEA"/>
            <person name="William W."/>
        </authorList>
    </citation>
    <scope>NUCLEOTIDE SEQUENCE [LARGE SCALE GENOMIC DNA]</scope>
</reference>
<evidence type="ECO:0000313" key="3">
    <source>
        <dbReference type="Proteomes" id="UP001159427"/>
    </source>
</evidence>
<dbReference type="Pfam" id="PF12770">
    <property type="entry name" value="CHAT"/>
    <property type="match status" value="1"/>
</dbReference>
<name>A0ABN8MF31_9CNID</name>
<evidence type="ECO:0000313" key="2">
    <source>
        <dbReference type="EMBL" id="CAH3028304.1"/>
    </source>
</evidence>
<keyword evidence="3" id="KW-1185">Reference proteome</keyword>